<accession>A0AAD6WUN3</accession>
<sequence length="75" mass="8483">MVVWRREAGVGYVATGEPLFGPIDAIISIVRLHTSRLLFHHHHHYHYATHLIILLGIASHLLALAPITRLQQHPV</sequence>
<evidence type="ECO:0000313" key="2">
    <source>
        <dbReference type="EMBL" id="KAJ7025460.1"/>
    </source>
</evidence>
<feature type="transmembrane region" description="Helical" evidence="1">
    <location>
        <begin position="47"/>
        <end position="67"/>
    </location>
</feature>
<gene>
    <name evidence="2" type="ORF">C8F04DRAFT_1269205</name>
</gene>
<keyword evidence="1" id="KW-0472">Membrane</keyword>
<evidence type="ECO:0000313" key="3">
    <source>
        <dbReference type="Proteomes" id="UP001218188"/>
    </source>
</evidence>
<protein>
    <submittedName>
        <fullName evidence="2">Uncharacterized protein</fullName>
    </submittedName>
</protein>
<dbReference type="AlphaFoldDB" id="A0AAD6WUN3"/>
<keyword evidence="1" id="KW-0812">Transmembrane</keyword>
<name>A0AAD6WUN3_9AGAR</name>
<keyword evidence="3" id="KW-1185">Reference proteome</keyword>
<organism evidence="2 3">
    <name type="scientific">Mycena alexandri</name>
    <dbReference type="NCBI Taxonomy" id="1745969"/>
    <lineage>
        <taxon>Eukaryota</taxon>
        <taxon>Fungi</taxon>
        <taxon>Dikarya</taxon>
        <taxon>Basidiomycota</taxon>
        <taxon>Agaricomycotina</taxon>
        <taxon>Agaricomycetes</taxon>
        <taxon>Agaricomycetidae</taxon>
        <taxon>Agaricales</taxon>
        <taxon>Marasmiineae</taxon>
        <taxon>Mycenaceae</taxon>
        <taxon>Mycena</taxon>
    </lineage>
</organism>
<comment type="caution">
    <text evidence="2">The sequence shown here is derived from an EMBL/GenBank/DDBJ whole genome shotgun (WGS) entry which is preliminary data.</text>
</comment>
<dbReference type="Proteomes" id="UP001218188">
    <property type="component" value="Unassembled WGS sequence"/>
</dbReference>
<dbReference type="EMBL" id="JARJCM010000153">
    <property type="protein sequence ID" value="KAJ7025460.1"/>
    <property type="molecule type" value="Genomic_DNA"/>
</dbReference>
<evidence type="ECO:0000256" key="1">
    <source>
        <dbReference type="SAM" id="Phobius"/>
    </source>
</evidence>
<reference evidence="2" key="1">
    <citation type="submission" date="2023-03" db="EMBL/GenBank/DDBJ databases">
        <title>Massive genome expansion in bonnet fungi (Mycena s.s.) driven by repeated elements and novel gene families across ecological guilds.</title>
        <authorList>
            <consortium name="Lawrence Berkeley National Laboratory"/>
            <person name="Harder C.B."/>
            <person name="Miyauchi S."/>
            <person name="Viragh M."/>
            <person name="Kuo A."/>
            <person name="Thoen E."/>
            <person name="Andreopoulos B."/>
            <person name="Lu D."/>
            <person name="Skrede I."/>
            <person name="Drula E."/>
            <person name="Henrissat B."/>
            <person name="Morin E."/>
            <person name="Kohler A."/>
            <person name="Barry K."/>
            <person name="LaButti K."/>
            <person name="Morin E."/>
            <person name="Salamov A."/>
            <person name="Lipzen A."/>
            <person name="Mereny Z."/>
            <person name="Hegedus B."/>
            <person name="Baldrian P."/>
            <person name="Stursova M."/>
            <person name="Weitz H."/>
            <person name="Taylor A."/>
            <person name="Grigoriev I.V."/>
            <person name="Nagy L.G."/>
            <person name="Martin F."/>
            <person name="Kauserud H."/>
        </authorList>
    </citation>
    <scope>NUCLEOTIDE SEQUENCE</scope>
    <source>
        <strain evidence="2">CBHHK200</strain>
    </source>
</reference>
<proteinExistence type="predicted"/>
<keyword evidence="1" id="KW-1133">Transmembrane helix</keyword>